<reference evidence="2 3" key="1">
    <citation type="submission" date="2020-04" db="EMBL/GenBank/DDBJ databases">
        <title>Pseudoalteromonas caenipelagi sp. nov., isolated from a tidal flat.</title>
        <authorList>
            <person name="Park S."/>
            <person name="Yoon J.-H."/>
        </authorList>
    </citation>
    <scope>NUCLEOTIDE SEQUENCE [LARGE SCALE GENOMIC DNA]</scope>
    <source>
        <strain evidence="2 3">JBTF-M23</strain>
    </source>
</reference>
<gene>
    <name evidence="2" type="ORF">HG263_14800</name>
</gene>
<dbReference type="RefSeq" id="WP_171626860.1">
    <property type="nucleotide sequence ID" value="NZ_JABBPG010000006.1"/>
</dbReference>
<feature type="signal peptide" evidence="1">
    <location>
        <begin position="1"/>
        <end position="21"/>
    </location>
</feature>
<protein>
    <submittedName>
        <fullName evidence="2">Uncharacterized protein</fullName>
    </submittedName>
</protein>
<evidence type="ECO:0000313" key="2">
    <source>
        <dbReference type="EMBL" id="NOU51804.1"/>
    </source>
</evidence>
<accession>A0A849VJ10</accession>
<sequence length="469" mass="48184">MKLFKKALVATAIFGAMGAQAADLTDAVKSTSKQGLEVAAAAPASSVRAIVREQLEAGDQITLTFGAGVTGITSVAVDGNNDATATAADNQLGLVYGSGTYKLTPVSVTTTSGITTVVLEVKTGDPVTKDSSFEIQVRGANIAKAKAAEATVTYSAKSGLTGAAKDTTGDNNGSFIVLKDQYSASIKTKANGVIQRDNVKIFKSGAVATNNTDADTIVITLADAQTLLSPANGVNAQAKVTIEGDFSSTAFDAGTLAANFTITGQGTNTVGNLARANDKKSISFTVTDTAANDGIAGDYTITMDNAAQDIKATAFIASLSVDADTTSATNNAQEVLAKVDAGKWELDATIINIPYFPVGFSGINTSVHFANESSAAADVIITAISEAGTTYSTANMVDYLPAKKVLKVSQDTVRSLLKDSKGNTVPENTKLSVTFNIDANDGDVNAYAFSQKDGVGRQSLVTSQQKGIK</sequence>
<evidence type="ECO:0000256" key="1">
    <source>
        <dbReference type="SAM" id="SignalP"/>
    </source>
</evidence>
<dbReference type="InterPro" id="IPR045689">
    <property type="entry name" value="Slr4"/>
</dbReference>
<name>A0A849VJ10_9GAMM</name>
<organism evidence="2 3">
    <name type="scientific">Pseudoalteromonas caenipelagi</name>
    <dbReference type="NCBI Taxonomy" id="2726988"/>
    <lineage>
        <taxon>Bacteria</taxon>
        <taxon>Pseudomonadati</taxon>
        <taxon>Pseudomonadota</taxon>
        <taxon>Gammaproteobacteria</taxon>
        <taxon>Alteromonadales</taxon>
        <taxon>Pseudoalteromonadaceae</taxon>
        <taxon>Pseudoalteromonas</taxon>
    </lineage>
</organism>
<evidence type="ECO:0000313" key="3">
    <source>
        <dbReference type="Proteomes" id="UP000586305"/>
    </source>
</evidence>
<keyword evidence="1" id="KW-0732">Signal</keyword>
<dbReference type="Proteomes" id="UP000586305">
    <property type="component" value="Unassembled WGS sequence"/>
</dbReference>
<dbReference type="Pfam" id="PF19526">
    <property type="entry name" value="Slr4"/>
    <property type="match status" value="1"/>
</dbReference>
<feature type="chain" id="PRO_5033060689" evidence="1">
    <location>
        <begin position="22"/>
        <end position="469"/>
    </location>
</feature>
<dbReference type="EMBL" id="JABBPG010000006">
    <property type="protein sequence ID" value="NOU51804.1"/>
    <property type="molecule type" value="Genomic_DNA"/>
</dbReference>
<dbReference type="CDD" id="cd22554">
    <property type="entry name" value="Slr4-like"/>
    <property type="match status" value="1"/>
</dbReference>
<keyword evidence="3" id="KW-1185">Reference proteome</keyword>
<comment type="caution">
    <text evidence="2">The sequence shown here is derived from an EMBL/GenBank/DDBJ whole genome shotgun (WGS) entry which is preliminary data.</text>
</comment>
<proteinExistence type="predicted"/>
<dbReference type="AlphaFoldDB" id="A0A849VJ10"/>